<organism evidence="1 2">
    <name type="scientific">Viridothelium virens</name>
    <name type="common">Speckled blister lichen</name>
    <name type="synonym">Trypethelium virens</name>
    <dbReference type="NCBI Taxonomy" id="1048519"/>
    <lineage>
        <taxon>Eukaryota</taxon>
        <taxon>Fungi</taxon>
        <taxon>Dikarya</taxon>
        <taxon>Ascomycota</taxon>
        <taxon>Pezizomycotina</taxon>
        <taxon>Dothideomycetes</taxon>
        <taxon>Dothideomycetes incertae sedis</taxon>
        <taxon>Trypetheliales</taxon>
        <taxon>Trypetheliaceae</taxon>
        <taxon>Viridothelium</taxon>
    </lineage>
</organism>
<proteinExistence type="predicted"/>
<dbReference type="Proteomes" id="UP000800092">
    <property type="component" value="Unassembled WGS sequence"/>
</dbReference>
<protein>
    <submittedName>
        <fullName evidence="1">Uncharacterized protein</fullName>
    </submittedName>
</protein>
<evidence type="ECO:0000313" key="2">
    <source>
        <dbReference type="Proteomes" id="UP000800092"/>
    </source>
</evidence>
<dbReference type="AlphaFoldDB" id="A0A6A6GS07"/>
<dbReference type="EMBL" id="ML991915">
    <property type="protein sequence ID" value="KAF2228542.1"/>
    <property type="molecule type" value="Genomic_DNA"/>
</dbReference>
<keyword evidence="2" id="KW-1185">Reference proteome</keyword>
<evidence type="ECO:0000313" key="1">
    <source>
        <dbReference type="EMBL" id="KAF2228542.1"/>
    </source>
</evidence>
<gene>
    <name evidence="1" type="ORF">EV356DRAFT_66202</name>
</gene>
<sequence length="83" mass="9663">MFFRVCCCNCRPKILRIRGVISVRRHDQIEVFGGRVVGAGERRERPLLQLHKSSKFGAQILHNFCTTPVLPLHVQLLTPWRLR</sequence>
<accession>A0A6A6GS07</accession>
<reference evidence="1" key="1">
    <citation type="journal article" date="2020" name="Stud. Mycol.">
        <title>101 Dothideomycetes genomes: a test case for predicting lifestyles and emergence of pathogens.</title>
        <authorList>
            <person name="Haridas S."/>
            <person name="Albert R."/>
            <person name="Binder M."/>
            <person name="Bloem J."/>
            <person name="Labutti K."/>
            <person name="Salamov A."/>
            <person name="Andreopoulos B."/>
            <person name="Baker S."/>
            <person name="Barry K."/>
            <person name="Bills G."/>
            <person name="Bluhm B."/>
            <person name="Cannon C."/>
            <person name="Castanera R."/>
            <person name="Culley D."/>
            <person name="Daum C."/>
            <person name="Ezra D."/>
            <person name="Gonzalez J."/>
            <person name="Henrissat B."/>
            <person name="Kuo A."/>
            <person name="Liang C."/>
            <person name="Lipzen A."/>
            <person name="Lutzoni F."/>
            <person name="Magnuson J."/>
            <person name="Mondo S."/>
            <person name="Nolan M."/>
            <person name="Ohm R."/>
            <person name="Pangilinan J."/>
            <person name="Park H.-J."/>
            <person name="Ramirez L."/>
            <person name="Alfaro M."/>
            <person name="Sun H."/>
            <person name="Tritt A."/>
            <person name="Yoshinaga Y."/>
            <person name="Zwiers L.-H."/>
            <person name="Turgeon B."/>
            <person name="Goodwin S."/>
            <person name="Spatafora J."/>
            <person name="Crous P."/>
            <person name="Grigoriev I."/>
        </authorList>
    </citation>
    <scope>NUCLEOTIDE SEQUENCE</scope>
    <source>
        <strain evidence="1">Tuck. ex Michener</strain>
    </source>
</reference>
<name>A0A6A6GS07_VIRVR</name>